<dbReference type="GO" id="GO:0016740">
    <property type="term" value="F:transferase activity"/>
    <property type="evidence" value="ECO:0007669"/>
    <property type="project" value="UniProtKB-KW"/>
</dbReference>
<dbReference type="PANTHER" id="PTHR43641:SF2">
    <property type="entry name" value="DEHYDRATASE YBIW-RELATED"/>
    <property type="match status" value="1"/>
</dbReference>
<evidence type="ECO:0000259" key="5">
    <source>
        <dbReference type="PROSITE" id="PS51554"/>
    </source>
</evidence>
<dbReference type="InterPro" id="IPR051215">
    <property type="entry name" value="GRE"/>
</dbReference>
<dbReference type="InterPro" id="IPR050012">
    <property type="entry name" value="Glycl_HYPD"/>
</dbReference>
<feature type="domain" description="Glycine radical" evidence="4">
    <location>
        <begin position="673"/>
        <end position="793"/>
    </location>
</feature>
<dbReference type="Proteomes" id="UP000198304">
    <property type="component" value="Unassembled WGS sequence"/>
</dbReference>
<dbReference type="CDD" id="cd01677">
    <property type="entry name" value="PFL2_DhaB_BssA"/>
    <property type="match status" value="1"/>
</dbReference>
<keyword evidence="1 3" id="KW-0556">Organic radical</keyword>
<evidence type="ECO:0000256" key="1">
    <source>
        <dbReference type="ARBA" id="ARBA00022818"/>
    </source>
</evidence>
<reference evidence="6 7" key="1">
    <citation type="submission" date="2017-06" db="EMBL/GenBank/DDBJ databases">
        <authorList>
            <person name="Kim H.J."/>
            <person name="Triplett B.A."/>
        </authorList>
    </citation>
    <scope>NUCLEOTIDE SEQUENCE [LARGE SCALE GENOMIC DNA]</scope>
    <source>
        <strain evidence="6 7">SCA</strain>
    </source>
</reference>
<dbReference type="InterPro" id="IPR001150">
    <property type="entry name" value="Gly_radical"/>
</dbReference>
<dbReference type="NCBIfam" id="NF043068">
    <property type="entry name" value="glycl_HYPD"/>
    <property type="match status" value="1"/>
</dbReference>
<evidence type="ECO:0000259" key="4">
    <source>
        <dbReference type="PROSITE" id="PS51149"/>
    </source>
</evidence>
<dbReference type="EMBL" id="FZOJ01000002">
    <property type="protein sequence ID" value="SNS00330.1"/>
    <property type="molecule type" value="Genomic_DNA"/>
</dbReference>
<dbReference type="GO" id="GO:0005829">
    <property type="term" value="C:cytosol"/>
    <property type="evidence" value="ECO:0007669"/>
    <property type="project" value="TreeGrafter"/>
</dbReference>
<proteinExistence type="predicted"/>
<evidence type="ECO:0000256" key="3">
    <source>
        <dbReference type="PROSITE-ProRule" id="PRU00493"/>
    </source>
</evidence>
<name>A0A239AXP8_9FIRM</name>
<organism evidence="6 7">
    <name type="scientific">Anaerovirgula multivorans</name>
    <dbReference type="NCBI Taxonomy" id="312168"/>
    <lineage>
        <taxon>Bacteria</taxon>
        <taxon>Bacillati</taxon>
        <taxon>Bacillota</taxon>
        <taxon>Clostridia</taxon>
        <taxon>Peptostreptococcales</taxon>
        <taxon>Natronincolaceae</taxon>
        <taxon>Anaerovirgula</taxon>
    </lineage>
</organism>
<dbReference type="FunFam" id="3.20.70.20:FF:000008">
    <property type="entry name" value="Hypothetical formate acetyltransferase 3"/>
    <property type="match status" value="1"/>
</dbReference>
<dbReference type="InterPro" id="IPR004184">
    <property type="entry name" value="PFL_dom"/>
</dbReference>
<dbReference type="NCBIfam" id="TIGR01774">
    <property type="entry name" value="PFL2-3"/>
    <property type="match status" value="1"/>
</dbReference>
<dbReference type="Pfam" id="PF01228">
    <property type="entry name" value="Gly_radical"/>
    <property type="match status" value="1"/>
</dbReference>
<dbReference type="Pfam" id="PF02901">
    <property type="entry name" value="PFL-like"/>
    <property type="match status" value="1"/>
</dbReference>
<dbReference type="PROSITE" id="PS51554">
    <property type="entry name" value="PFL"/>
    <property type="match status" value="1"/>
</dbReference>
<evidence type="ECO:0000256" key="2">
    <source>
        <dbReference type="ARBA" id="ARBA00023239"/>
    </source>
</evidence>
<evidence type="ECO:0000313" key="6">
    <source>
        <dbReference type="EMBL" id="SNS00330.1"/>
    </source>
</evidence>
<gene>
    <name evidence="6" type="ORF">SAMN05446037_1002335</name>
</gene>
<keyword evidence="2" id="KW-0456">Lyase</keyword>
<dbReference type="Gene3D" id="3.20.70.20">
    <property type="match status" value="1"/>
</dbReference>
<dbReference type="PANTHER" id="PTHR43641">
    <property type="entry name" value="FORMATE ACETYLTRANSFERASE 3-RELATED"/>
    <property type="match status" value="1"/>
</dbReference>
<accession>A0A239AXP8</accession>
<dbReference type="PROSITE" id="PS51149">
    <property type="entry name" value="GLY_RADICAL_2"/>
    <property type="match status" value="1"/>
</dbReference>
<evidence type="ECO:0000313" key="7">
    <source>
        <dbReference type="Proteomes" id="UP000198304"/>
    </source>
</evidence>
<sequence length="793" mass="90491">MEIKLRGMNKRVQKLRQQSEITYPSISIERAVLVTEAYEKYRDKVSIPVLRALTFKHLMENKTICINDEELIVGERGEGPQSAPTYPELCCHTLEDLKIMNDRKKISFFVSEEVRETQEEKIISYWQGKSMRNLIFNAMEQEWKDCYEAGIFTEFMEQRAPGHTVGDNKIFEKGFFDFKREIEEQLQSLDYYNDPEAYEKQEELKAMNICADAIVIFAKRHAEEAKSLVEKEENPQRKKELEKIAETCYHIPENPPRNFAEALQSYWFVHLGVITELNTWDAFCPGRLDQHLYPFYKKDIEEGTLTYEEAKELLQCFWVKFNNQPAPPKVGITLKESGTYTDFANINIGGLRIDGSDGVNEVSYMLLEVIDEMKLLQPSSNIQVSKKSPDYFIKKAEEVIRKGWGQPSVFNADAVIEELLRQGKSIEDARCGGTSGCVEAGAFGKESFILTGYFNLTKVLEITLNNGVDPISGKKIGLETGAAENFQSFNELMEAFRRQLHYFIDIKIRGNNIIEKLYANYMPSPFLSIIISDCIKNARDYNAGGTRYNTNYIQGVGIGSITDSLSAIQYHVFDKQTLSMKDLLEILKENFQGKENIRQLLLNKTPRYGNDDDYADDIMVRIFNSFYEAVNGRRSMRGGTYRINMLPTTCHVYFGSVIGATPDGRRAGLPLSEGISPVQGTDRKGPTAVIKSAAKMDHLKTGGTLLNQKFTPQLLEDEKGLDNLMYLIRAYFKLDGHHIQFNIADANTLKKAQKNPEAYEGLIVRVAGYSDYFNNLDKGLQDEIIARTEHESF</sequence>
<dbReference type="AlphaFoldDB" id="A0A239AXP8"/>
<feature type="modified residue" description="Glycine radical" evidence="3">
    <location>
        <position position="768"/>
    </location>
</feature>
<dbReference type="InterPro" id="IPR010098">
    <property type="entry name" value="PFL2/GDeHydtase_fam"/>
</dbReference>
<protein>
    <submittedName>
        <fullName evidence="6">Formate C-acetyltransferase</fullName>
    </submittedName>
</protein>
<keyword evidence="7" id="KW-1185">Reference proteome</keyword>
<dbReference type="GO" id="GO:0016835">
    <property type="term" value="F:carbon-oxygen lyase activity"/>
    <property type="evidence" value="ECO:0007669"/>
    <property type="project" value="InterPro"/>
</dbReference>
<feature type="domain" description="PFL" evidence="5">
    <location>
        <begin position="10"/>
        <end position="666"/>
    </location>
</feature>
<keyword evidence="6" id="KW-0808">Transferase</keyword>
<dbReference type="SUPFAM" id="SSF51998">
    <property type="entry name" value="PFL-like glycyl radical enzymes"/>
    <property type="match status" value="1"/>
</dbReference>
<dbReference type="RefSeq" id="WP_242975020.1">
    <property type="nucleotide sequence ID" value="NZ_FZOJ01000002.1"/>
</dbReference>